<dbReference type="Proteomes" id="UP000789366">
    <property type="component" value="Unassembled WGS sequence"/>
</dbReference>
<name>A0ACA9JXN2_9GLOM</name>
<organism evidence="1 2">
    <name type="scientific">Cetraspora pellucida</name>
    <dbReference type="NCBI Taxonomy" id="1433469"/>
    <lineage>
        <taxon>Eukaryota</taxon>
        <taxon>Fungi</taxon>
        <taxon>Fungi incertae sedis</taxon>
        <taxon>Mucoromycota</taxon>
        <taxon>Glomeromycotina</taxon>
        <taxon>Glomeromycetes</taxon>
        <taxon>Diversisporales</taxon>
        <taxon>Gigasporaceae</taxon>
        <taxon>Cetraspora</taxon>
    </lineage>
</organism>
<evidence type="ECO:0000313" key="1">
    <source>
        <dbReference type="EMBL" id="CAG8441043.1"/>
    </source>
</evidence>
<proteinExistence type="predicted"/>
<protein>
    <submittedName>
        <fullName evidence="1">1983_t:CDS:1</fullName>
    </submittedName>
</protein>
<keyword evidence="2" id="KW-1185">Reference proteome</keyword>
<comment type="caution">
    <text evidence="1">The sequence shown here is derived from an EMBL/GenBank/DDBJ whole genome shotgun (WGS) entry which is preliminary data.</text>
</comment>
<evidence type="ECO:0000313" key="2">
    <source>
        <dbReference type="Proteomes" id="UP000789366"/>
    </source>
</evidence>
<dbReference type="EMBL" id="CAJVPW010000050">
    <property type="protein sequence ID" value="CAG8441043.1"/>
    <property type="molecule type" value="Genomic_DNA"/>
</dbReference>
<feature type="non-terminal residue" evidence="1">
    <location>
        <position position="1"/>
    </location>
</feature>
<accession>A0ACA9JXN2</accession>
<gene>
    <name evidence="1" type="ORF">SPELUC_LOCUS177</name>
</gene>
<reference evidence="1" key="1">
    <citation type="submission" date="2021-06" db="EMBL/GenBank/DDBJ databases">
        <authorList>
            <person name="Kallberg Y."/>
            <person name="Tangrot J."/>
            <person name="Rosling A."/>
        </authorList>
    </citation>
    <scope>NUCLEOTIDE SEQUENCE</scope>
    <source>
        <strain evidence="1">28 12/20/2015</strain>
    </source>
</reference>
<sequence length="433" mass="49902">KQNSSTNLSVDILTQHNKKTPRKSNKRISKKSLNEKFENCESSTDELIENNESNIEGILLILFHIVFLHKVNTSCNIIEYEHEIENSKKKGKGRKYEVNYFNHSSVLSQILNEITDEDPENAWIYINSRLETIFGRDQSLKSPEDVSKSKYLKLISELQDCEFLNQYKEPIKLWKIKAENTFGHEALKSIQTMATSQKRKANEDDLIIQTPIKKVKWEVVADNLNKKVNNSNDNLDETAGGSILMVSLKATNSDINSIKEELITWNITFKKYNEIERSLKIEKLKLFVSLKQHYINLFYAATQETPHGSKSLPSKTKIEKSIPLGKNPPPKILRGWISHHICSTLLVSERTERKIWNSLCLLVALLSNGVITYESLVDAEATPNFFLKMKESDRQKFYKRFTGNEIIYKPFLQIGNEIEDDNNVNDEDSILKA</sequence>